<gene>
    <name evidence="1" type="ORF">LV75_006712</name>
</gene>
<protein>
    <submittedName>
        <fullName evidence="1">Uncharacterized protein</fullName>
    </submittedName>
</protein>
<accession>A0ABT1IND8</accession>
<evidence type="ECO:0000313" key="1">
    <source>
        <dbReference type="EMBL" id="MCP2274178.1"/>
    </source>
</evidence>
<evidence type="ECO:0000313" key="2">
    <source>
        <dbReference type="Proteomes" id="UP001205185"/>
    </source>
</evidence>
<dbReference type="Proteomes" id="UP001205185">
    <property type="component" value="Unassembled WGS sequence"/>
</dbReference>
<organism evidence="1 2">
    <name type="scientific">Actinokineospora diospyrosa</name>
    <dbReference type="NCBI Taxonomy" id="103728"/>
    <lineage>
        <taxon>Bacteria</taxon>
        <taxon>Bacillati</taxon>
        <taxon>Actinomycetota</taxon>
        <taxon>Actinomycetes</taxon>
        <taxon>Pseudonocardiales</taxon>
        <taxon>Pseudonocardiaceae</taxon>
        <taxon>Actinokineospora</taxon>
    </lineage>
</organism>
<comment type="caution">
    <text evidence="1">The sequence shown here is derived from an EMBL/GenBank/DDBJ whole genome shotgun (WGS) entry which is preliminary data.</text>
</comment>
<sequence>MGTAIALMVGGVLSVEAQAETGAPAKQAADSVTIKKFGSADLKRASKKANQLAATNVQGRGRVKEHLGDAVRDGRLVDDSALSVTELADPIQAGKNITLVWEDDKAPESLLYGQNKRAGGQGDSVAIELQMARPQGAPARAKRGQEAKGGTGYAGAFGITGSLVEGDHGCSTGWFAPQYLAEKDHKIVSCYQVLELDKTPVWVYNRWSIWTPATPSVLWSTVATLDLDVRSRPWKGQEGKVKQLVDWAPRSADMINKCDQPKEFTLEATAGPFKGTAKVNANTCREYIVDVTAGQGTSNTIAVNYIADSWGSSREGQMYVDVAGKYDAVDATVNVEWADYNYMEIGICDADPCFFSPDANERWVKKDPGWN</sequence>
<name>A0ABT1IND8_9PSEU</name>
<reference evidence="1 2" key="1">
    <citation type="submission" date="2022-06" db="EMBL/GenBank/DDBJ databases">
        <title>Genomic Encyclopedia of Archaeal and Bacterial Type Strains, Phase II (KMG-II): from individual species to whole genera.</title>
        <authorList>
            <person name="Goeker M."/>
        </authorList>
    </citation>
    <scope>NUCLEOTIDE SEQUENCE [LARGE SCALE GENOMIC DNA]</scope>
    <source>
        <strain evidence="1 2">DSM 44255</strain>
    </source>
</reference>
<keyword evidence="2" id="KW-1185">Reference proteome</keyword>
<proteinExistence type="predicted"/>
<dbReference type="EMBL" id="JAMTCO010000021">
    <property type="protein sequence ID" value="MCP2274178.1"/>
    <property type="molecule type" value="Genomic_DNA"/>
</dbReference>